<evidence type="ECO:0000256" key="1">
    <source>
        <dbReference type="ARBA" id="ARBA00004323"/>
    </source>
</evidence>
<dbReference type="EMBL" id="CAHIKZ030002130">
    <property type="protein sequence ID" value="CAE1281703.1"/>
    <property type="molecule type" value="Genomic_DNA"/>
</dbReference>
<keyword evidence="4" id="KW-0808">Transferase</keyword>
<accession>A0A812CZG7</accession>
<keyword evidence="8 11" id="KW-0333">Golgi apparatus</keyword>
<reference evidence="12" key="1">
    <citation type="submission" date="2021-01" db="EMBL/GenBank/DDBJ databases">
        <authorList>
            <person name="Li R."/>
            <person name="Bekaert M."/>
        </authorList>
    </citation>
    <scope>NUCLEOTIDE SEQUENCE</scope>
    <source>
        <strain evidence="12">Farmed</strain>
    </source>
</reference>
<evidence type="ECO:0000313" key="12">
    <source>
        <dbReference type="EMBL" id="CAE1281703.1"/>
    </source>
</evidence>
<keyword evidence="13" id="KW-1185">Reference proteome</keyword>
<evidence type="ECO:0000256" key="10">
    <source>
        <dbReference type="ARBA" id="ARBA00023180"/>
    </source>
</evidence>
<dbReference type="PANTHER" id="PTHR11214">
    <property type="entry name" value="BETA-1,3-N-ACETYLGLUCOSAMINYLTRANSFERASE"/>
    <property type="match status" value="1"/>
</dbReference>
<dbReference type="EC" id="2.4.1.-" evidence="11"/>
<comment type="caution">
    <text evidence="12">The sequence shown here is derived from an EMBL/GenBank/DDBJ whole genome shotgun (WGS) entry which is preliminary data.</text>
</comment>
<evidence type="ECO:0000256" key="7">
    <source>
        <dbReference type="ARBA" id="ARBA00022989"/>
    </source>
</evidence>
<keyword evidence="3 11" id="KW-0328">Glycosyltransferase</keyword>
<keyword evidence="7 11" id="KW-1133">Transmembrane helix</keyword>
<feature type="transmembrane region" description="Helical" evidence="11">
    <location>
        <begin position="40"/>
        <end position="61"/>
    </location>
</feature>
<dbReference type="AlphaFoldDB" id="A0A812CZG7"/>
<dbReference type="OrthoDB" id="5512589at2759"/>
<evidence type="ECO:0000256" key="3">
    <source>
        <dbReference type="ARBA" id="ARBA00022676"/>
    </source>
</evidence>
<keyword evidence="10" id="KW-0325">Glycoprotein</keyword>
<gene>
    <name evidence="12" type="ORF">SPHA_43019</name>
</gene>
<keyword evidence="6 11" id="KW-0735">Signal-anchor</keyword>
<comment type="similarity">
    <text evidence="2 11">Belongs to the glycosyltransferase 31 family.</text>
</comment>
<dbReference type="GO" id="GO:0006493">
    <property type="term" value="P:protein O-linked glycosylation"/>
    <property type="evidence" value="ECO:0007669"/>
    <property type="project" value="TreeGrafter"/>
</dbReference>
<proteinExistence type="inferred from homology"/>
<evidence type="ECO:0000256" key="11">
    <source>
        <dbReference type="RuleBase" id="RU363063"/>
    </source>
</evidence>
<dbReference type="Proteomes" id="UP000597762">
    <property type="component" value="Unassembled WGS sequence"/>
</dbReference>
<sequence>MVHLYVKTLKNDATTHQQKCFLRKLMPKIRRSTVRKIKKFTIDFGGRFFVLLFFVSFTWYVSSKSFVDSPPESNPHSFHYKILETDTCSDQPNMTVVILAHSSPSNIERRNSLRRSWANYKLLGSQNTSLLFFMGHSRSSQINKAIVRESELHHDIIQEDYVDSYRNMTYKFMSAIKWTIKFCSHVRYVLKVDDDVFVNIHALGPFLRKPEITSLLDYRSILCKTCVNEKPVRRQRKHFSKWVVTFREFRARVYPVYCSGMFVLLSLKNAKKIFEMSMQLSYFWIDDVFMTGIVAAKLNLLHYHLPNI</sequence>
<keyword evidence="5 11" id="KW-0812">Transmembrane</keyword>
<dbReference type="FunFam" id="3.90.550.50:FF:000001">
    <property type="entry name" value="Hexosyltransferase"/>
    <property type="match status" value="1"/>
</dbReference>
<dbReference type="Gene3D" id="3.90.550.50">
    <property type="match status" value="1"/>
</dbReference>
<protein>
    <recommendedName>
        <fullName evidence="11">Hexosyltransferase</fullName>
        <ecNumber evidence="11">2.4.1.-</ecNumber>
    </recommendedName>
</protein>
<comment type="subcellular location">
    <subcellularLocation>
        <location evidence="1 11">Golgi apparatus membrane</location>
        <topology evidence="1 11">Single-pass type II membrane protein</topology>
    </subcellularLocation>
</comment>
<dbReference type="GO" id="GO:0016758">
    <property type="term" value="F:hexosyltransferase activity"/>
    <property type="evidence" value="ECO:0007669"/>
    <property type="project" value="InterPro"/>
</dbReference>
<dbReference type="GO" id="GO:0000139">
    <property type="term" value="C:Golgi membrane"/>
    <property type="evidence" value="ECO:0007669"/>
    <property type="project" value="UniProtKB-SubCell"/>
</dbReference>
<evidence type="ECO:0000256" key="6">
    <source>
        <dbReference type="ARBA" id="ARBA00022968"/>
    </source>
</evidence>
<evidence type="ECO:0000256" key="4">
    <source>
        <dbReference type="ARBA" id="ARBA00022679"/>
    </source>
</evidence>
<evidence type="ECO:0000256" key="2">
    <source>
        <dbReference type="ARBA" id="ARBA00008661"/>
    </source>
</evidence>
<evidence type="ECO:0000313" key="13">
    <source>
        <dbReference type="Proteomes" id="UP000597762"/>
    </source>
</evidence>
<dbReference type="Pfam" id="PF01762">
    <property type="entry name" value="Galactosyl_T"/>
    <property type="match status" value="1"/>
</dbReference>
<evidence type="ECO:0000256" key="9">
    <source>
        <dbReference type="ARBA" id="ARBA00023136"/>
    </source>
</evidence>
<keyword evidence="9 11" id="KW-0472">Membrane</keyword>
<evidence type="ECO:0000256" key="8">
    <source>
        <dbReference type="ARBA" id="ARBA00023034"/>
    </source>
</evidence>
<dbReference type="InterPro" id="IPR002659">
    <property type="entry name" value="Glyco_trans_31"/>
</dbReference>
<name>A0A812CZG7_ACAPH</name>
<evidence type="ECO:0000256" key="5">
    <source>
        <dbReference type="ARBA" id="ARBA00022692"/>
    </source>
</evidence>
<organism evidence="12 13">
    <name type="scientific">Acanthosepion pharaonis</name>
    <name type="common">Pharaoh cuttlefish</name>
    <name type="synonym">Sepia pharaonis</name>
    <dbReference type="NCBI Taxonomy" id="158019"/>
    <lineage>
        <taxon>Eukaryota</taxon>
        <taxon>Metazoa</taxon>
        <taxon>Spiralia</taxon>
        <taxon>Lophotrochozoa</taxon>
        <taxon>Mollusca</taxon>
        <taxon>Cephalopoda</taxon>
        <taxon>Coleoidea</taxon>
        <taxon>Decapodiformes</taxon>
        <taxon>Sepiida</taxon>
        <taxon>Sepiina</taxon>
        <taxon>Sepiidae</taxon>
        <taxon>Acanthosepion</taxon>
    </lineage>
</organism>
<dbReference type="PANTHER" id="PTHR11214:SF376">
    <property type="entry name" value="HEXOSYLTRANSFERASE"/>
    <property type="match status" value="1"/>
</dbReference>